<dbReference type="InterPro" id="IPR039994">
    <property type="entry name" value="NO66-like"/>
</dbReference>
<dbReference type="SUPFAM" id="SSF51197">
    <property type="entry name" value="Clavaminate synthase-like"/>
    <property type="match status" value="1"/>
</dbReference>
<gene>
    <name evidence="7" type="ORF">MNBD_GAMMA20-170</name>
</gene>
<comment type="cofactor">
    <cofactor evidence="1">
        <name>Fe(2+)</name>
        <dbReference type="ChEBI" id="CHEBI:29033"/>
    </cofactor>
</comment>
<dbReference type="AlphaFoldDB" id="A0A3B1BES7"/>
<evidence type="ECO:0000259" key="6">
    <source>
        <dbReference type="PROSITE" id="PS51184"/>
    </source>
</evidence>
<feature type="domain" description="JmjC" evidence="6">
    <location>
        <begin position="100"/>
        <end position="228"/>
    </location>
</feature>
<evidence type="ECO:0000256" key="4">
    <source>
        <dbReference type="ARBA" id="ARBA00023002"/>
    </source>
</evidence>
<reference evidence="7" key="1">
    <citation type="submission" date="2018-06" db="EMBL/GenBank/DDBJ databases">
        <authorList>
            <person name="Zhirakovskaya E."/>
        </authorList>
    </citation>
    <scope>NUCLEOTIDE SEQUENCE</scope>
</reference>
<dbReference type="Pfam" id="PF08007">
    <property type="entry name" value="JmjC_2"/>
    <property type="match status" value="1"/>
</dbReference>
<evidence type="ECO:0000256" key="1">
    <source>
        <dbReference type="ARBA" id="ARBA00001954"/>
    </source>
</evidence>
<evidence type="ECO:0000256" key="2">
    <source>
        <dbReference type="ARBA" id="ARBA00022723"/>
    </source>
</evidence>
<evidence type="ECO:0000313" key="7">
    <source>
        <dbReference type="EMBL" id="VAX03567.1"/>
    </source>
</evidence>
<dbReference type="Gene3D" id="2.60.120.650">
    <property type="entry name" value="Cupin"/>
    <property type="match status" value="1"/>
</dbReference>
<dbReference type="Gene3D" id="3.40.366.30">
    <property type="entry name" value="50S ribosomal protein L16 arginine hydroxylase, Chain A, Domain 2"/>
    <property type="match status" value="1"/>
</dbReference>
<keyword evidence="3" id="KW-0223">Dioxygenase</keyword>
<dbReference type="PROSITE" id="PS51184">
    <property type="entry name" value="JMJC"/>
    <property type="match status" value="1"/>
</dbReference>
<sequence length="393" mass="44633">MTKHSPLLGGLSPARFLADYWQKQPLRVKNALPDFTSPISPDELAGLACEDEVESRIVLERDGPQPWALRIGPFDDEHFAHLPETHWTLLVQECNKYLPELITLLEQFNFIPNWRIDDIMVSYAPEHGSVGPHMDQYDVFLIQGLGHRRWQISTDPVAADNVIPDLDLRIMRDFQATDEWVLEPGDMLYLPPGVAHYGVALDDCMTFSVGFRTPTVSELLTGFLDEIASELNDHQRYHDPDLPLQTHPGEITAGARARIRRIIRSTMADDAAIDQWFGRYITESKSGQTATPPAQPLSTDEFLQQLHAAGALWRSEYARFSFIDDAADEITLFIDGQTWPLPRALAKHVTRLCDQRQITNDEFGKALHDEPFTRLLTQLYNAGYIEFPQSAEK</sequence>
<dbReference type="InterPro" id="IPR046799">
    <property type="entry name" value="ROXA-like_wH"/>
</dbReference>
<evidence type="ECO:0000256" key="5">
    <source>
        <dbReference type="ARBA" id="ARBA00023004"/>
    </source>
</evidence>
<dbReference type="GO" id="GO:0016706">
    <property type="term" value="F:2-oxoglutarate-dependent dioxygenase activity"/>
    <property type="evidence" value="ECO:0007669"/>
    <property type="project" value="TreeGrafter"/>
</dbReference>
<keyword evidence="2" id="KW-0479">Metal-binding</keyword>
<name>A0A3B1BES7_9ZZZZ</name>
<dbReference type="PANTHER" id="PTHR13096:SF8">
    <property type="entry name" value="RIBOSOMAL OXYGENASE 1"/>
    <property type="match status" value="1"/>
</dbReference>
<organism evidence="7">
    <name type="scientific">hydrothermal vent metagenome</name>
    <dbReference type="NCBI Taxonomy" id="652676"/>
    <lineage>
        <taxon>unclassified sequences</taxon>
        <taxon>metagenomes</taxon>
        <taxon>ecological metagenomes</taxon>
    </lineage>
</organism>
<proteinExistence type="predicted"/>
<dbReference type="PANTHER" id="PTHR13096">
    <property type="entry name" value="MINA53 MYC INDUCED NUCLEAR ANTIGEN"/>
    <property type="match status" value="1"/>
</dbReference>
<accession>A0A3B1BES7</accession>
<dbReference type="EMBL" id="UOFU01000334">
    <property type="protein sequence ID" value="VAX03567.1"/>
    <property type="molecule type" value="Genomic_DNA"/>
</dbReference>
<keyword evidence="4" id="KW-0560">Oxidoreductase</keyword>
<dbReference type="GO" id="GO:0046872">
    <property type="term" value="F:metal ion binding"/>
    <property type="evidence" value="ECO:0007669"/>
    <property type="project" value="UniProtKB-KW"/>
</dbReference>
<evidence type="ECO:0000256" key="3">
    <source>
        <dbReference type="ARBA" id="ARBA00022964"/>
    </source>
</evidence>
<dbReference type="InterPro" id="IPR003347">
    <property type="entry name" value="JmjC_dom"/>
</dbReference>
<protein>
    <recommendedName>
        <fullName evidence="6">JmjC domain-containing protein</fullName>
    </recommendedName>
</protein>
<keyword evidence="5" id="KW-0408">Iron</keyword>
<dbReference type="SMART" id="SM00558">
    <property type="entry name" value="JmjC"/>
    <property type="match status" value="1"/>
</dbReference>
<dbReference type="Pfam" id="PF20514">
    <property type="entry name" value="WHD_ROXA"/>
    <property type="match status" value="1"/>
</dbReference>